<dbReference type="PANTHER" id="PTHR33908:SF11">
    <property type="entry name" value="MEMBRANE PROTEIN"/>
    <property type="match status" value="1"/>
</dbReference>
<evidence type="ECO:0000256" key="4">
    <source>
        <dbReference type="ARBA" id="ARBA00022679"/>
    </source>
</evidence>
<dbReference type="Pfam" id="PF13231">
    <property type="entry name" value="PMT_2"/>
    <property type="match status" value="1"/>
</dbReference>
<dbReference type="GO" id="GO:0009103">
    <property type="term" value="P:lipopolysaccharide biosynthetic process"/>
    <property type="evidence" value="ECO:0007669"/>
    <property type="project" value="UniProtKB-ARBA"/>
</dbReference>
<dbReference type="InterPro" id="IPR050297">
    <property type="entry name" value="LipidA_mod_glycosyltrf_83"/>
</dbReference>
<feature type="transmembrane region" description="Helical" evidence="9">
    <location>
        <begin position="65"/>
        <end position="84"/>
    </location>
</feature>
<feature type="transmembrane region" description="Helical" evidence="9">
    <location>
        <begin position="399"/>
        <end position="418"/>
    </location>
</feature>
<keyword evidence="12" id="KW-1185">Reference proteome</keyword>
<dbReference type="AlphaFoldDB" id="A0A431TEU8"/>
<feature type="transmembrane region" description="Helical" evidence="9">
    <location>
        <begin position="176"/>
        <end position="195"/>
    </location>
</feature>
<feature type="transmembrane region" description="Helical" evidence="9">
    <location>
        <begin position="368"/>
        <end position="387"/>
    </location>
</feature>
<feature type="transmembrane region" description="Helical" evidence="9">
    <location>
        <begin position="207"/>
        <end position="236"/>
    </location>
</feature>
<feature type="transmembrane region" description="Helical" evidence="9">
    <location>
        <begin position="152"/>
        <end position="170"/>
    </location>
</feature>
<name>A0A431TEU8_9BURK</name>
<evidence type="ECO:0000256" key="9">
    <source>
        <dbReference type="SAM" id="Phobius"/>
    </source>
</evidence>
<feature type="transmembrane region" description="Helical" evidence="9">
    <location>
        <begin position="342"/>
        <end position="362"/>
    </location>
</feature>
<feature type="domain" description="Glycosyltransferase RgtA/B/C/D-like" evidence="10">
    <location>
        <begin position="106"/>
        <end position="266"/>
    </location>
</feature>
<keyword evidence="6 9" id="KW-1133">Transmembrane helix</keyword>
<evidence type="ECO:0000256" key="7">
    <source>
        <dbReference type="ARBA" id="ARBA00023136"/>
    </source>
</evidence>
<evidence type="ECO:0000313" key="12">
    <source>
        <dbReference type="Proteomes" id="UP000267418"/>
    </source>
</evidence>
<keyword evidence="4 11" id="KW-0808">Transferase</keyword>
<dbReference type="GO" id="GO:0016763">
    <property type="term" value="F:pentosyltransferase activity"/>
    <property type="evidence" value="ECO:0007669"/>
    <property type="project" value="TreeGrafter"/>
</dbReference>
<accession>A0A431TEU8</accession>
<comment type="subcellular location">
    <subcellularLocation>
        <location evidence="1">Cell membrane</location>
        <topology evidence="1">Multi-pass membrane protein</topology>
    </subcellularLocation>
</comment>
<proteinExistence type="predicted"/>
<gene>
    <name evidence="11" type="ORF">EJP69_25585</name>
</gene>
<dbReference type="PANTHER" id="PTHR33908">
    <property type="entry name" value="MANNOSYLTRANSFERASE YKCB-RELATED"/>
    <property type="match status" value="1"/>
</dbReference>
<feature type="region of interest" description="Disordered" evidence="8">
    <location>
        <begin position="35"/>
        <end position="54"/>
    </location>
</feature>
<feature type="transmembrane region" description="Helical" evidence="9">
    <location>
        <begin position="127"/>
        <end position="145"/>
    </location>
</feature>
<feature type="transmembrane region" description="Helical" evidence="9">
    <location>
        <begin position="248"/>
        <end position="268"/>
    </location>
</feature>
<keyword evidence="2" id="KW-1003">Cell membrane</keyword>
<evidence type="ECO:0000259" key="10">
    <source>
        <dbReference type="Pfam" id="PF13231"/>
    </source>
</evidence>
<comment type="caution">
    <text evidence="11">The sequence shown here is derived from an EMBL/GenBank/DDBJ whole genome shotgun (WGS) entry which is preliminary data.</text>
</comment>
<dbReference type="OrthoDB" id="8933800at2"/>
<reference evidence="11 12" key="1">
    <citation type="submission" date="2018-12" db="EMBL/GenBank/DDBJ databases">
        <title>The genome of Variovorax gossypii DSM 100435.</title>
        <authorList>
            <person name="Gao J."/>
            <person name="Sun J."/>
        </authorList>
    </citation>
    <scope>NUCLEOTIDE SEQUENCE [LARGE SCALE GENOMIC DNA]</scope>
    <source>
        <strain evidence="11 12">DSM 100435</strain>
    </source>
</reference>
<dbReference type="InterPro" id="IPR038731">
    <property type="entry name" value="RgtA/B/C-like"/>
</dbReference>
<evidence type="ECO:0000256" key="2">
    <source>
        <dbReference type="ARBA" id="ARBA00022475"/>
    </source>
</evidence>
<keyword evidence="7 9" id="KW-0472">Membrane</keyword>
<protein>
    <submittedName>
        <fullName evidence="11">Glycosyltransferase family 39 protein</fullName>
    </submittedName>
</protein>
<dbReference type="GO" id="GO:0005886">
    <property type="term" value="C:plasma membrane"/>
    <property type="evidence" value="ECO:0007669"/>
    <property type="project" value="UniProtKB-SubCell"/>
</dbReference>
<dbReference type="EMBL" id="RXOE01000009">
    <property type="protein sequence ID" value="RTQ31421.1"/>
    <property type="molecule type" value="Genomic_DNA"/>
</dbReference>
<evidence type="ECO:0000256" key="1">
    <source>
        <dbReference type="ARBA" id="ARBA00004651"/>
    </source>
</evidence>
<evidence type="ECO:0000256" key="5">
    <source>
        <dbReference type="ARBA" id="ARBA00022692"/>
    </source>
</evidence>
<evidence type="ECO:0000256" key="6">
    <source>
        <dbReference type="ARBA" id="ARBA00022989"/>
    </source>
</evidence>
<evidence type="ECO:0000256" key="8">
    <source>
        <dbReference type="SAM" id="MobiDB-lite"/>
    </source>
</evidence>
<dbReference type="Proteomes" id="UP000267418">
    <property type="component" value="Unassembled WGS sequence"/>
</dbReference>
<evidence type="ECO:0000313" key="11">
    <source>
        <dbReference type="EMBL" id="RTQ31421.1"/>
    </source>
</evidence>
<keyword evidence="5 9" id="KW-0812">Transmembrane</keyword>
<evidence type="ECO:0000256" key="3">
    <source>
        <dbReference type="ARBA" id="ARBA00022676"/>
    </source>
</evidence>
<sequence>MEMPTHASGGAASAPARFLLTRMLFMLLQPDSSGDAGGRPTGLETRDAPASSPCRSANAHLPDAVAWMAVWAVAWVSVLMALSWSPPTDSVEQLVWVRSIEWGYHKHPPLPTMMIWPLVQLFGIHEWVVSAAGALVISGALLISWRLVRELAGRHFAALAMLGSLSITYYSGRTNFYNHNTVLLLFVAAAAWFCWRAFADRSPRAWLALGLMLGLGALAKYQVVLAALCVIVFWLTQRGWRDPLHLRGLLNAALVAAVVFAPHLWWLVAHDFLPFRYAAHTSLGAAMACAQRAAHAVHWLADQCNRLSPALLLAAGLLWKTRRETVPASPDPVPAVAPDARVFLLIWGLLPLLTIVLIGLVTGADLQFQWGTAFMSFTCAALMLFLPEGRWHRIERRDAVTGFLAVQILLFAMTWVMSPMSGLGLSKSRSAGFRSEHFAARIGPPARTVLGGPVRIVAGSARIASAFALRMPERPLVLLDGDMTASPWLSVAQIRRHGVLWVGDENSAPPPGLERHWVTGKLWWSVQLPEPAPSAQEDELSGD</sequence>
<organism evidence="11 12">
    <name type="scientific">Variovorax gossypii</name>
    <dbReference type="NCBI Taxonomy" id="1679495"/>
    <lineage>
        <taxon>Bacteria</taxon>
        <taxon>Pseudomonadati</taxon>
        <taxon>Pseudomonadota</taxon>
        <taxon>Betaproteobacteria</taxon>
        <taxon>Burkholderiales</taxon>
        <taxon>Comamonadaceae</taxon>
        <taxon>Variovorax</taxon>
    </lineage>
</organism>
<keyword evidence="3" id="KW-0328">Glycosyltransferase</keyword>